<keyword evidence="2" id="KW-1185">Reference proteome</keyword>
<dbReference type="EnsemblPlants" id="AVESA.00010b.r2.1AG0012720.1">
    <property type="protein sequence ID" value="AVESA.00010b.r2.1AG0012720.1.CDS"/>
    <property type="gene ID" value="AVESA.00010b.r2.1AG0012720"/>
</dbReference>
<sequence length="380" mass="42122">MNLYFMARRIVRPSGRIVVSLESRPLQRNLRAGGRLPSRQLRRYNEYDQPICRVCNVTLKSDALWPAHQVSRKHHEAKAAAATKVTEGAAPRGKNVNHEKTAEPPQKAKSSSLPANFFDSQGVKRQSDGTGSEGRSVRHEMAEVQPSTKEPSVNKPSVTPNQMPNKGIQGKPNVKGILPGNFFDYTEEDEDEAPAPAPKEPSRTPGNIANPSRMQVKGVPDGFFDSSNTQPTEASASSQAGNNAETAQVKGALPEGFFDNKDADLRARGIEPPKVDINDAYKEFEKEIQEDLQEVDDRLEEEEIDAAAEREEYLTLEQEEYRQRVDMLKKQLTESKATRNAKANSKPVGMDTESSASDSSSDDEDGNTDFAVDWRAQHMK</sequence>
<name>A0ACD5T909_AVESA</name>
<reference evidence="1" key="2">
    <citation type="submission" date="2025-09" db="UniProtKB">
        <authorList>
            <consortium name="EnsemblPlants"/>
        </authorList>
    </citation>
    <scope>IDENTIFICATION</scope>
</reference>
<protein>
    <submittedName>
        <fullName evidence="1">Uncharacterized protein</fullName>
    </submittedName>
</protein>
<evidence type="ECO:0000313" key="2">
    <source>
        <dbReference type="Proteomes" id="UP001732700"/>
    </source>
</evidence>
<reference evidence="1" key="1">
    <citation type="submission" date="2021-05" db="EMBL/GenBank/DDBJ databases">
        <authorList>
            <person name="Scholz U."/>
            <person name="Mascher M."/>
            <person name="Fiebig A."/>
        </authorList>
    </citation>
    <scope>NUCLEOTIDE SEQUENCE [LARGE SCALE GENOMIC DNA]</scope>
</reference>
<evidence type="ECO:0000313" key="1">
    <source>
        <dbReference type="EnsemblPlants" id="AVESA.00010b.r2.1AG0012720.1.CDS"/>
    </source>
</evidence>
<proteinExistence type="predicted"/>
<accession>A0ACD5T909</accession>
<dbReference type="Proteomes" id="UP001732700">
    <property type="component" value="Chromosome 1A"/>
</dbReference>
<organism evidence="1 2">
    <name type="scientific">Avena sativa</name>
    <name type="common">Oat</name>
    <dbReference type="NCBI Taxonomy" id="4498"/>
    <lineage>
        <taxon>Eukaryota</taxon>
        <taxon>Viridiplantae</taxon>
        <taxon>Streptophyta</taxon>
        <taxon>Embryophyta</taxon>
        <taxon>Tracheophyta</taxon>
        <taxon>Spermatophyta</taxon>
        <taxon>Magnoliopsida</taxon>
        <taxon>Liliopsida</taxon>
        <taxon>Poales</taxon>
        <taxon>Poaceae</taxon>
        <taxon>BOP clade</taxon>
        <taxon>Pooideae</taxon>
        <taxon>Poodae</taxon>
        <taxon>Poeae</taxon>
        <taxon>Poeae Chloroplast Group 1 (Aveneae type)</taxon>
        <taxon>Aveninae</taxon>
        <taxon>Avena</taxon>
    </lineage>
</organism>